<dbReference type="Proteomes" id="UP000503447">
    <property type="component" value="Chromosome"/>
</dbReference>
<protein>
    <submittedName>
        <fullName evidence="2">Uncharacterized protein</fullName>
    </submittedName>
</protein>
<accession>A0A6M5YH67</accession>
<dbReference type="AlphaFoldDB" id="A0A6M5YH67"/>
<gene>
    <name evidence="2" type="ORF">FTUN_0901</name>
</gene>
<organism evidence="2 3">
    <name type="scientific">Frigoriglobus tundricola</name>
    <dbReference type="NCBI Taxonomy" id="2774151"/>
    <lineage>
        <taxon>Bacteria</taxon>
        <taxon>Pseudomonadati</taxon>
        <taxon>Planctomycetota</taxon>
        <taxon>Planctomycetia</taxon>
        <taxon>Gemmatales</taxon>
        <taxon>Gemmataceae</taxon>
        <taxon>Frigoriglobus</taxon>
    </lineage>
</organism>
<proteinExistence type="predicted"/>
<keyword evidence="3" id="KW-1185">Reference proteome</keyword>
<evidence type="ECO:0000313" key="2">
    <source>
        <dbReference type="EMBL" id="QJW93395.1"/>
    </source>
</evidence>
<name>A0A6M5YH67_9BACT</name>
<dbReference type="KEGG" id="ftj:FTUN_0901"/>
<reference evidence="3" key="1">
    <citation type="submission" date="2020-05" db="EMBL/GenBank/DDBJ databases">
        <title>Frigoriglobus tundricola gen. nov., sp. nov., a psychrotolerant cellulolytic planctomycete of the family Gemmataceae with two divergent copies of 16S rRNA gene.</title>
        <authorList>
            <person name="Kulichevskaya I.S."/>
            <person name="Ivanova A.A."/>
            <person name="Naumoff D.G."/>
            <person name="Beletsky A.V."/>
            <person name="Rijpstra W.I.C."/>
            <person name="Sinninghe Damste J.S."/>
            <person name="Mardanov A.V."/>
            <person name="Ravin N.V."/>
            <person name="Dedysh S.N."/>
        </authorList>
    </citation>
    <scope>NUCLEOTIDE SEQUENCE [LARGE SCALE GENOMIC DNA]</scope>
    <source>
        <strain evidence="3">PL17</strain>
    </source>
</reference>
<evidence type="ECO:0000313" key="3">
    <source>
        <dbReference type="Proteomes" id="UP000503447"/>
    </source>
</evidence>
<feature type="region of interest" description="Disordered" evidence="1">
    <location>
        <begin position="1"/>
        <end position="37"/>
    </location>
</feature>
<sequence length="37" mass="4008">MKRTARPRGPAPAGRGDRYGTATGRERASHIGSRSRL</sequence>
<dbReference type="EMBL" id="CP053452">
    <property type="protein sequence ID" value="QJW93395.1"/>
    <property type="molecule type" value="Genomic_DNA"/>
</dbReference>
<evidence type="ECO:0000256" key="1">
    <source>
        <dbReference type="SAM" id="MobiDB-lite"/>
    </source>
</evidence>